<organism evidence="7 8">
    <name type="scientific">Methylocystis hirsuta</name>
    <dbReference type="NCBI Taxonomy" id="369798"/>
    <lineage>
        <taxon>Bacteria</taxon>
        <taxon>Pseudomonadati</taxon>
        <taxon>Pseudomonadota</taxon>
        <taxon>Alphaproteobacteria</taxon>
        <taxon>Hyphomicrobiales</taxon>
        <taxon>Methylocystaceae</taxon>
        <taxon>Methylocystis</taxon>
    </lineage>
</organism>
<dbReference type="GO" id="GO:0005840">
    <property type="term" value="C:ribosome"/>
    <property type="evidence" value="ECO:0007669"/>
    <property type="project" value="UniProtKB-KW"/>
</dbReference>
<dbReference type="GO" id="GO:0005737">
    <property type="term" value="C:cytoplasm"/>
    <property type="evidence" value="ECO:0007669"/>
    <property type="project" value="UniProtKB-ARBA"/>
</dbReference>
<reference evidence="7 8" key="1">
    <citation type="submission" date="2018-08" db="EMBL/GenBank/DDBJ databases">
        <title>Genome sequence of Methylocystis hirsuta CSC1, a methanotroph able to accumulate PHAs.</title>
        <authorList>
            <person name="Bordel S."/>
            <person name="Rodriguez E."/>
            <person name="Gancedo J."/>
            <person name="Munoz R."/>
        </authorList>
    </citation>
    <scope>NUCLEOTIDE SEQUENCE [LARGE SCALE GENOMIC DNA]</scope>
    <source>
        <strain evidence="7 8">CSC1</strain>
    </source>
</reference>
<proteinExistence type="inferred from homology"/>
<feature type="region of interest" description="Disordered" evidence="6">
    <location>
        <begin position="67"/>
        <end position="90"/>
    </location>
</feature>
<keyword evidence="4 5" id="KW-0699">rRNA-binding</keyword>
<comment type="function">
    <text evidence="4 5">This protein binds to 23S rRNA in the presence of protein L20.</text>
</comment>
<dbReference type="InterPro" id="IPR001787">
    <property type="entry name" value="Ribosomal_bL21"/>
</dbReference>
<sequence>MFAVIKTGGKQYSVAAGDVITVMALDGAPGDAVTFDEVLMLGGDSPKIGAPTIAGAKVSGEIAEQTRSPKTIAFKKRRRQNSKRKRGHRQDLTLVRITAIES</sequence>
<dbReference type="Proteomes" id="UP000268623">
    <property type="component" value="Unassembled WGS sequence"/>
</dbReference>
<keyword evidence="2 4" id="KW-0689">Ribosomal protein</keyword>
<keyword evidence="3 4" id="KW-0687">Ribonucleoprotein</keyword>
<dbReference type="GO" id="GO:0019843">
    <property type="term" value="F:rRNA binding"/>
    <property type="evidence" value="ECO:0007669"/>
    <property type="project" value="UniProtKB-UniRule"/>
</dbReference>
<evidence type="ECO:0000256" key="6">
    <source>
        <dbReference type="SAM" id="MobiDB-lite"/>
    </source>
</evidence>
<dbReference type="PANTHER" id="PTHR21349">
    <property type="entry name" value="50S RIBOSOMAL PROTEIN L21"/>
    <property type="match status" value="1"/>
</dbReference>
<dbReference type="OrthoDB" id="9813334at2"/>
<evidence type="ECO:0000256" key="2">
    <source>
        <dbReference type="ARBA" id="ARBA00022980"/>
    </source>
</evidence>
<dbReference type="HAMAP" id="MF_01363">
    <property type="entry name" value="Ribosomal_bL21"/>
    <property type="match status" value="1"/>
</dbReference>
<dbReference type="NCBIfam" id="TIGR00061">
    <property type="entry name" value="L21"/>
    <property type="match status" value="1"/>
</dbReference>
<evidence type="ECO:0000313" key="7">
    <source>
        <dbReference type="EMBL" id="RNJ50711.1"/>
    </source>
</evidence>
<comment type="subunit">
    <text evidence="4">Part of the 50S ribosomal subunit. Contacts protein L20.</text>
</comment>
<dbReference type="GO" id="GO:0003735">
    <property type="term" value="F:structural constituent of ribosome"/>
    <property type="evidence" value="ECO:0007669"/>
    <property type="project" value="InterPro"/>
</dbReference>
<protein>
    <recommendedName>
        <fullName evidence="4">Large ribosomal subunit protein bL21</fullName>
    </recommendedName>
</protein>
<evidence type="ECO:0000256" key="1">
    <source>
        <dbReference type="ARBA" id="ARBA00008563"/>
    </source>
</evidence>
<name>A0A3M9XRS5_9HYPH</name>
<dbReference type="EMBL" id="QWDD01000001">
    <property type="protein sequence ID" value="RNJ50711.1"/>
    <property type="molecule type" value="Genomic_DNA"/>
</dbReference>
<dbReference type="Pfam" id="PF00829">
    <property type="entry name" value="Ribosomal_L21p"/>
    <property type="match status" value="1"/>
</dbReference>
<keyword evidence="4 5" id="KW-0694">RNA-binding</keyword>
<gene>
    <name evidence="4 7" type="primary">rplU</name>
    <name evidence="7" type="ORF">D1O30_15090</name>
</gene>
<dbReference type="SUPFAM" id="SSF141091">
    <property type="entry name" value="L21p-like"/>
    <property type="match status" value="1"/>
</dbReference>
<comment type="similarity">
    <text evidence="1 4 5">Belongs to the bacterial ribosomal protein bL21 family.</text>
</comment>
<dbReference type="InterPro" id="IPR036164">
    <property type="entry name" value="bL21-like_sf"/>
</dbReference>
<dbReference type="GO" id="GO:0006412">
    <property type="term" value="P:translation"/>
    <property type="evidence" value="ECO:0007669"/>
    <property type="project" value="UniProtKB-UniRule"/>
</dbReference>
<evidence type="ECO:0000256" key="4">
    <source>
        <dbReference type="HAMAP-Rule" id="MF_01363"/>
    </source>
</evidence>
<dbReference type="GO" id="GO:1990904">
    <property type="term" value="C:ribonucleoprotein complex"/>
    <property type="evidence" value="ECO:0007669"/>
    <property type="project" value="UniProtKB-KW"/>
</dbReference>
<accession>A0A3M9XRS5</accession>
<comment type="caution">
    <text evidence="7">The sequence shown here is derived from an EMBL/GenBank/DDBJ whole genome shotgun (WGS) entry which is preliminary data.</text>
</comment>
<dbReference type="InterPro" id="IPR028909">
    <property type="entry name" value="bL21-like"/>
</dbReference>
<evidence type="ECO:0000256" key="3">
    <source>
        <dbReference type="ARBA" id="ARBA00023274"/>
    </source>
</evidence>
<dbReference type="RefSeq" id="WP_123176625.1">
    <property type="nucleotide sequence ID" value="NZ_QWDD01000001.1"/>
</dbReference>
<evidence type="ECO:0000256" key="5">
    <source>
        <dbReference type="RuleBase" id="RU000562"/>
    </source>
</evidence>
<dbReference type="AlphaFoldDB" id="A0A3M9XRS5"/>
<evidence type="ECO:0000313" key="8">
    <source>
        <dbReference type="Proteomes" id="UP000268623"/>
    </source>
</evidence>
<keyword evidence="8" id="KW-1185">Reference proteome</keyword>
<dbReference type="PANTHER" id="PTHR21349:SF0">
    <property type="entry name" value="LARGE RIBOSOMAL SUBUNIT PROTEIN BL21M"/>
    <property type="match status" value="1"/>
</dbReference>
<feature type="compositionally biased region" description="Basic residues" evidence="6">
    <location>
        <begin position="73"/>
        <end position="88"/>
    </location>
</feature>